<sequence length="467" mass="52254">MKSFARNLYQQQNGQRYFSVALKKKVEHSIQEKQKVLNHFKKEHGNAKLGDVTVGQVIGGMRSMPGLLYETSKLHHLDGITYRGKDLYQVKEQSPKAPGGSEPLPEAALWLLLTGEFPSQSELQEFQTELFNRGQIPAEIEKLIKSFPKTMHPMTQLSMGVLACQPLSKFAKAYHDGIHKSKYWDPTFEDALDVCARVSRIAAIIFHNCYGDNNKIPTADPALDYGANFAKQLGFNDKTFWELMRLYIVIHADHEGGNVSAHATHLVGSTLADPYLSFSAGMNGLAGPLHGLANQECLKFLLDLQDKLGKTWTEDDIRQYVKDTLASGKVVPGYGHAVLRKTDPRFMCELNFADQFISKDDNLVNLVKACYRVIPNVLEATGKVSNPWPNVDAGSGALLMHYGLNQFDYYTVLFGVSRAFGVMAAQVWSRGLGLPIERPNSFTLEHLIKKVEHDHHIHHGHGHHGHK</sequence>
<dbReference type="PANTHER" id="PTHR11739:SF8">
    <property type="entry name" value="CITRATE SYNTHASE, MITOCHONDRIAL"/>
    <property type="match status" value="1"/>
</dbReference>
<dbReference type="NCBIfam" id="NF007128">
    <property type="entry name" value="PRK09569.1"/>
    <property type="match status" value="1"/>
</dbReference>
<dbReference type="EMBL" id="RRYP01006169">
    <property type="protein sequence ID" value="TNV81422.1"/>
    <property type="molecule type" value="Genomic_DNA"/>
</dbReference>
<dbReference type="GO" id="GO:0005975">
    <property type="term" value="P:carbohydrate metabolic process"/>
    <property type="evidence" value="ECO:0007669"/>
    <property type="project" value="TreeGrafter"/>
</dbReference>
<dbReference type="GO" id="GO:0005759">
    <property type="term" value="C:mitochondrial matrix"/>
    <property type="evidence" value="ECO:0007669"/>
    <property type="project" value="TreeGrafter"/>
</dbReference>
<proteinExistence type="inferred from homology"/>
<dbReference type="PRINTS" id="PR00143">
    <property type="entry name" value="CITRTSNTHASE"/>
</dbReference>
<dbReference type="InterPro" id="IPR002020">
    <property type="entry name" value="Citrate_synthase"/>
</dbReference>
<dbReference type="Gene3D" id="1.10.580.10">
    <property type="entry name" value="Citrate Synthase, domain 1"/>
    <property type="match status" value="1"/>
</dbReference>
<dbReference type="GO" id="GO:0046912">
    <property type="term" value="F:acyltransferase activity, acyl groups converted into alkyl on transfer"/>
    <property type="evidence" value="ECO:0007669"/>
    <property type="project" value="InterPro"/>
</dbReference>
<evidence type="ECO:0000313" key="4">
    <source>
        <dbReference type="EMBL" id="TNV81422.1"/>
    </source>
</evidence>
<comment type="caution">
    <text evidence="4">The sequence shown here is derived from an EMBL/GenBank/DDBJ whole genome shotgun (WGS) entry which is preliminary data.</text>
</comment>
<dbReference type="PANTHER" id="PTHR11739">
    <property type="entry name" value="CITRATE SYNTHASE"/>
    <property type="match status" value="1"/>
</dbReference>
<keyword evidence="5" id="KW-1185">Reference proteome</keyword>
<evidence type="ECO:0000256" key="3">
    <source>
        <dbReference type="RuleBase" id="RU000441"/>
    </source>
</evidence>
<dbReference type="PROSITE" id="PS00480">
    <property type="entry name" value="CITRATE_SYNTHASE"/>
    <property type="match status" value="1"/>
</dbReference>
<evidence type="ECO:0000313" key="5">
    <source>
        <dbReference type="Proteomes" id="UP000785679"/>
    </source>
</evidence>
<dbReference type="AlphaFoldDB" id="A0A8J8T3X0"/>
<organism evidence="4 5">
    <name type="scientific">Halteria grandinella</name>
    <dbReference type="NCBI Taxonomy" id="5974"/>
    <lineage>
        <taxon>Eukaryota</taxon>
        <taxon>Sar</taxon>
        <taxon>Alveolata</taxon>
        <taxon>Ciliophora</taxon>
        <taxon>Intramacronucleata</taxon>
        <taxon>Spirotrichea</taxon>
        <taxon>Stichotrichia</taxon>
        <taxon>Sporadotrichida</taxon>
        <taxon>Halteriidae</taxon>
        <taxon>Halteria</taxon>
    </lineage>
</organism>
<dbReference type="Gene3D" id="1.10.230.10">
    <property type="entry name" value="Cytochrome P450-Terp, domain 2"/>
    <property type="match status" value="1"/>
</dbReference>
<reference evidence="4" key="1">
    <citation type="submission" date="2019-06" db="EMBL/GenBank/DDBJ databases">
        <authorList>
            <person name="Zheng W."/>
        </authorList>
    </citation>
    <scope>NUCLEOTIDE SEQUENCE</scope>
    <source>
        <strain evidence="4">QDHG01</strain>
    </source>
</reference>
<accession>A0A8J8T3X0</accession>
<dbReference type="Proteomes" id="UP000785679">
    <property type="component" value="Unassembled WGS sequence"/>
</dbReference>
<evidence type="ECO:0000256" key="2">
    <source>
        <dbReference type="ARBA" id="ARBA00022679"/>
    </source>
</evidence>
<dbReference type="InterPro" id="IPR016142">
    <property type="entry name" value="Citrate_synth-like_lrg_a-sub"/>
</dbReference>
<keyword evidence="2 3" id="KW-0808">Transferase</keyword>
<comment type="similarity">
    <text evidence="1 3">Belongs to the citrate synthase family.</text>
</comment>
<dbReference type="SUPFAM" id="SSF48256">
    <property type="entry name" value="Citrate synthase"/>
    <property type="match status" value="1"/>
</dbReference>
<protein>
    <recommendedName>
        <fullName evidence="3">Citrate synthase</fullName>
    </recommendedName>
</protein>
<name>A0A8J8T3X0_HALGN</name>
<dbReference type="GO" id="GO:0006099">
    <property type="term" value="P:tricarboxylic acid cycle"/>
    <property type="evidence" value="ECO:0007669"/>
    <property type="project" value="TreeGrafter"/>
</dbReference>
<dbReference type="InterPro" id="IPR016143">
    <property type="entry name" value="Citrate_synth-like_sm_a-sub"/>
</dbReference>
<gene>
    <name evidence="4" type="ORF">FGO68_gene2543</name>
</gene>
<dbReference type="Pfam" id="PF00285">
    <property type="entry name" value="Citrate_synt"/>
    <property type="match status" value="1"/>
</dbReference>
<evidence type="ECO:0000256" key="1">
    <source>
        <dbReference type="ARBA" id="ARBA00010566"/>
    </source>
</evidence>
<dbReference type="InterPro" id="IPR036969">
    <property type="entry name" value="Citrate_synthase_sf"/>
</dbReference>
<dbReference type="OrthoDB" id="8017587at2759"/>
<dbReference type="InterPro" id="IPR019810">
    <property type="entry name" value="Citrate_synthase_AS"/>
</dbReference>